<evidence type="ECO:0000313" key="3">
    <source>
        <dbReference type="Proteomes" id="UP000053424"/>
    </source>
</evidence>
<keyword evidence="1" id="KW-0812">Transmembrane</keyword>
<dbReference type="HOGENOM" id="CLU_1749794_0_0_1"/>
<feature type="transmembrane region" description="Helical" evidence="1">
    <location>
        <begin position="145"/>
        <end position="166"/>
    </location>
</feature>
<dbReference type="AlphaFoldDB" id="A0A0C3C615"/>
<protein>
    <submittedName>
        <fullName evidence="2">Uncharacterized protein</fullName>
    </submittedName>
</protein>
<dbReference type="OrthoDB" id="440424at2759"/>
<reference evidence="3" key="2">
    <citation type="submission" date="2015-01" db="EMBL/GenBank/DDBJ databases">
        <title>Evolutionary Origins and Diversification of the Mycorrhizal Mutualists.</title>
        <authorList>
            <consortium name="DOE Joint Genome Institute"/>
            <consortium name="Mycorrhizal Genomics Consortium"/>
            <person name="Kohler A."/>
            <person name="Kuo A."/>
            <person name="Nagy L.G."/>
            <person name="Floudas D."/>
            <person name="Copeland A."/>
            <person name="Barry K.W."/>
            <person name="Cichocki N."/>
            <person name="Veneault-Fourrey C."/>
            <person name="LaButti K."/>
            <person name="Lindquist E.A."/>
            <person name="Lipzen A."/>
            <person name="Lundell T."/>
            <person name="Morin E."/>
            <person name="Murat C."/>
            <person name="Riley R."/>
            <person name="Ohm R."/>
            <person name="Sun H."/>
            <person name="Tunlid A."/>
            <person name="Henrissat B."/>
            <person name="Grigoriev I.V."/>
            <person name="Hibbett D.S."/>
            <person name="Martin F."/>
        </authorList>
    </citation>
    <scope>NUCLEOTIDE SEQUENCE [LARGE SCALE GENOMIC DNA]</scope>
    <source>
        <strain evidence="3">h7</strain>
    </source>
</reference>
<dbReference type="EMBL" id="KN831785">
    <property type="protein sequence ID" value="KIM39664.1"/>
    <property type="molecule type" value="Genomic_DNA"/>
</dbReference>
<keyword evidence="3" id="KW-1185">Reference proteome</keyword>
<proteinExistence type="predicted"/>
<name>A0A0C3C615_HEBCY</name>
<accession>A0A0C3C615</accession>
<evidence type="ECO:0000256" key="1">
    <source>
        <dbReference type="SAM" id="Phobius"/>
    </source>
</evidence>
<gene>
    <name evidence="2" type="ORF">M413DRAFT_447127</name>
</gene>
<keyword evidence="1" id="KW-0472">Membrane</keyword>
<evidence type="ECO:0000313" key="2">
    <source>
        <dbReference type="EMBL" id="KIM39664.1"/>
    </source>
</evidence>
<dbReference type="Proteomes" id="UP000053424">
    <property type="component" value="Unassembled WGS sequence"/>
</dbReference>
<organism evidence="2 3">
    <name type="scientific">Hebeloma cylindrosporum</name>
    <dbReference type="NCBI Taxonomy" id="76867"/>
    <lineage>
        <taxon>Eukaryota</taxon>
        <taxon>Fungi</taxon>
        <taxon>Dikarya</taxon>
        <taxon>Basidiomycota</taxon>
        <taxon>Agaricomycotina</taxon>
        <taxon>Agaricomycetes</taxon>
        <taxon>Agaricomycetidae</taxon>
        <taxon>Agaricales</taxon>
        <taxon>Agaricineae</taxon>
        <taxon>Hymenogastraceae</taxon>
        <taxon>Hebeloma</taxon>
    </lineage>
</organism>
<keyword evidence="1" id="KW-1133">Transmembrane helix</keyword>
<sequence>MHPRPNQVCLSFSDPTKRVCITIPTFEDVKQFFATFHREIIVAHPYASAAVLLFWACYPKLPFQILYFALFDLPRSIIRGVSTCLGFEHNGVRQDSIASRYQSQSYTSGSGILSRALTYGAVNNDLPPPYNGTPRQQPRREDMHMWWTLLGWMCVYAALVIVLQYGGDF</sequence>
<reference evidence="2 3" key="1">
    <citation type="submission" date="2014-04" db="EMBL/GenBank/DDBJ databases">
        <authorList>
            <consortium name="DOE Joint Genome Institute"/>
            <person name="Kuo A."/>
            <person name="Gay G."/>
            <person name="Dore J."/>
            <person name="Kohler A."/>
            <person name="Nagy L.G."/>
            <person name="Floudas D."/>
            <person name="Copeland A."/>
            <person name="Barry K.W."/>
            <person name="Cichocki N."/>
            <person name="Veneault-Fourrey C."/>
            <person name="LaButti K."/>
            <person name="Lindquist E.A."/>
            <person name="Lipzen A."/>
            <person name="Lundell T."/>
            <person name="Morin E."/>
            <person name="Murat C."/>
            <person name="Sun H."/>
            <person name="Tunlid A."/>
            <person name="Henrissat B."/>
            <person name="Grigoriev I.V."/>
            <person name="Hibbett D.S."/>
            <person name="Martin F."/>
            <person name="Nordberg H.P."/>
            <person name="Cantor M.N."/>
            <person name="Hua S.X."/>
        </authorList>
    </citation>
    <scope>NUCLEOTIDE SEQUENCE [LARGE SCALE GENOMIC DNA]</scope>
    <source>
        <strain evidence="3">h7</strain>
    </source>
</reference>